<dbReference type="RefSeq" id="WP_112885519.1">
    <property type="nucleotide sequence ID" value="NZ_QLUW01000007.1"/>
</dbReference>
<reference evidence="1 2" key="1">
    <citation type="submission" date="2018-06" db="EMBL/GenBank/DDBJ databases">
        <title>Paenibacillus montanisoli sp. nov., isolated from mountain area soil.</title>
        <authorList>
            <person name="Wu M."/>
        </authorList>
    </citation>
    <scope>NUCLEOTIDE SEQUENCE [LARGE SCALE GENOMIC DNA]</scope>
    <source>
        <strain evidence="1 2">RA17</strain>
    </source>
</reference>
<proteinExistence type="predicted"/>
<evidence type="ECO:0000313" key="2">
    <source>
        <dbReference type="Proteomes" id="UP000249260"/>
    </source>
</evidence>
<dbReference type="Proteomes" id="UP000249260">
    <property type="component" value="Unassembled WGS sequence"/>
</dbReference>
<name>A0A328TSC2_9BACL</name>
<gene>
    <name evidence="1" type="ORF">DL346_27095</name>
</gene>
<evidence type="ECO:0000313" key="1">
    <source>
        <dbReference type="EMBL" id="RAP73378.1"/>
    </source>
</evidence>
<dbReference type="EMBL" id="QLUW01000007">
    <property type="protein sequence ID" value="RAP73378.1"/>
    <property type="molecule type" value="Genomic_DNA"/>
</dbReference>
<organism evidence="1 2">
    <name type="scientific">Paenibacillus montanisoli</name>
    <dbReference type="NCBI Taxonomy" id="2081970"/>
    <lineage>
        <taxon>Bacteria</taxon>
        <taxon>Bacillati</taxon>
        <taxon>Bacillota</taxon>
        <taxon>Bacilli</taxon>
        <taxon>Bacillales</taxon>
        <taxon>Paenibacillaceae</taxon>
        <taxon>Paenibacillus</taxon>
    </lineage>
</organism>
<comment type="caution">
    <text evidence="1">The sequence shown here is derived from an EMBL/GenBank/DDBJ whole genome shotgun (WGS) entry which is preliminary data.</text>
</comment>
<dbReference type="AlphaFoldDB" id="A0A328TSC2"/>
<keyword evidence="2" id="KW-1185">Reference proteome</keyword>
<evidence type="ECO:0008006" key="3">
    <source>
        <dbReference type="Google" id="ProtNLM"/>
    </source>
</evidence>
<accession>A0A328TSC2</accession>
<protein>
    <recommendedName>
        <fullName evidence="3">EVE domain-containing protein</fullName>
    </recommendedName>
</protein>
<sequence>MEKLICFSASSFGKAYANFMRAVAKPSRINEQHQKEWDFIGSELYSVWAMKYSKKNNLLWNKINIGDMALFYGDRKFIGYGRIKFTVQNERIAKEYFHDPIYSLIIGLEPVVLVESNREKMWQLFRYAAGARVQGMMIPNLQKQQRILSNYETIFDFLKYILDLDEMPDHEAL</sequence>